<name>A0A518AQU2_9BACT</name>
<dbReference type="AlphaFoldDB" id="A0A518AQU2"/>
<dbReference type="EMBL" id="CP036278">
    <property type="protein sequence ID" value="QDU57084.1"/>
    <property type="molecule type" value="Genomic_DNA"/>
</dbReference>
<evidence type="ECO:0000313" key="2">
    <source>
        <dbReference type="EMBL" id="QDU57084.1"/>
    </source>
</evidence>
<proteinExistence type="predicted"/>
<protein>
    <submittedName>
        <fullName evidence="2">Uncharacterized protein</fullName>
    </submittedName>
</protein>
<dbReference type="KEGG" id="amuc:Pan181_32980"/>
<organism evidence="2 3">
    <name type="scientific">Aeoliella mucimassa</name>
    <dbReference type="NCBI Taxonomy" id="2527972"/>
    <lineage>
        <taxon>Bacteria</taxon>
        <taxon>Pseudomonadati</taxon>
        <taxon>Planctomycetota</taxon>
        <taxon>Planctomycetia</taxon>
        <taxon>Pirellulales</taxon>
        <taxon>Lacipirellulaceae</taxon>
        <taxon>Aeoliella</taxon>
    </lineage>
</organism>
<gene>
    <name evidence="2" type="ORF">Pan181_32980</name>
</gene>
<evidence type="ECO:0000256" key="1">
    <source>
        <dbReference type="SAM" id="MobiDB-lite"/>
    </source>
</evidence>
<sequence length="103" mass="10723">MVGEFGGGALAADLIHGPLWAVEASVVDAVARPLGGNHLPNQFGDRLVAATAADQVANARLAGTEQELRTAPSAVNRRRSQLRQKGSLTGLMKPTRPAPSTSR</sequence>
<keyword evidence="3" id="KW-1185">Reference proteome</keyword>
<feature type="region of interest" description="Disordered" evidence="1">
    <location>
        <begin position="63"/>
        <end position="103"/>
    </location>
</feature>
<dbReference type="Proteomes" id="UP000315750">
    <property type="component" value="Chromosome"/>
</dbReference>
<reference evidence="2 3" key="1">
    <citation type="submission" date="2019-02" db="EMBL/GenBank/DDBJ databases">
        <title>Deep-cultivation of Planctomycetes and their phenomic and genomic characterization uncovers novel biology.</title>
        <authorList>
            <person name="Wiegand S."/>
            <person name="Jogler M."/>
            <person name="Boedeker C."/>
            <person name="Pinto D."/>
            <person name="Vollmers J."/>
            <person name="Rivas-Marin E."/>
            <person name="Kohn T."/>
            <person name="Peeters S.H."/>
            <person name="Heuer A."/>
            <person name="Rast P."/>
            <person name="Oberbeckmann S."/>
            <person name="Bunk B."/>
            <person name="Jeske O."/>
            <person name="Meyerdierks A."/>
            <person name="Storesund J.E."/>
            <person name="Kallscheuer N."/>
            <person name="Luecker S."/>
            <person name="Lage O.M."/>
            <person name="Pohl T."/>
            <person name="Merkel B.J."/>
            <person name="Hornburger P."/>
            <person name="Mueller R.-W."/>
            <person name="Bruemmer F."/>
            <person name="Labrenz M."/>
            <person name="Spormann A.M."/>
            <person name="Op den Camp H."/>
            <person name="Overmann J."/>
            <person name="Amann R."/>
            <person name="Jetten M.S.M."/>
            <person name="Mascher T."/>
            <person name="Medema M.H."/>
            <person name="Devos D.P."/>
            <person name="Kaster A.-K."/>
            <person name="Ovreas L."/>
            <person name="Rohde M."/>
            <person name="Galperin M.Y."/>
            <person name="Jogler C."/>
        </authorList>
    </citation>
    <scope>NUCLEOTIDE SEQUENCE [LARGE SCALE GENOMIC DNA]</scope>
    <source>
        <strain evidence="2 3">Pan181</strain>
    </source>
</reference>
<accession>A0A518AQU2</accession>
<evidence type="ECO:0000313" key="3">
    <source>
        <dbReference type="Proteomes" id="UP000315750"/>
    </source>
</evidence>